<feature type="transmembrane region" description="Helical" evidence="12">
    <location>
        <begin position="41"/>
        <end position="66"/>
    </location>
</feature>
<dbReference type="AlphaFoldDB" id="A0A7M7MGM9"/>
<keyword evidence="9 12" id="KW-0472">Membrane</keyword>
<sequence length="321" mass="38417">MVEEEKPKKQYVKWAAVLWYIYIHVLGVYAIWLMFTSAKWMTIFYTIFIIAIGYLGVTAGAHRLWAHKTYEAVGFIKLFLMLAHTLAGVGSIYDWILYHRIHHKYYGTDKDPYNHKKGFLYSHYISNILSFNMSLEEMKRNVDLRDIDNDAYVYFQKIFYWPLFLIFGFILSLNVPLEYWDESIIETILITGFLRFAIMINISWLVNSAYLVWNIKEREKISSNIMNIFFKKSFWPKYHYIIPWDWKSGEFGTYNNDCTTFFIKMWHELNLVNSLLTTDTEDIRNMLHEMSIKKITLKDSLEILKKKSIFDAQKTKLIVKH</sequence>
<dbReference type="PANTHER" id="PTHR11351:SF26">
    <property type="entry name" value="FATTY ACID DESATURASE DOMAIN-CONTAINING PROTEIN"/>
    <property type="match status" value="1"/>
</dbReference>
<keyword evidence="6 12" id="KW-1133">Transmembrane helix</keyword>
<keyword evidence="5" id="KW-0276">Fatty acid metabolism</keyword>
<dbReference type="Proteomes" id="UP000005203">
    <property type="component" value="Linkage group LG4"/>
</dbReference>
<dbReference type="RefSeq" id="XP_026296172.1">
    <property type="nucleotide sequence ID" value="XM_026440387.1"/>
</dbReference>
<keyword evidence="7 11" id="KW-0560">Oxidoreductase</keyword>
<reference evidence="15 16" key="2">
    <citation type="submission" date="2025-04" db="UniProtKB">
        <authorList>
            <consortium name="RefSeq"/>
        </authorList>
    </citation>
    <scope>IDENTIFICATION</scope>
    <source>
        <strain evidence="15 16">DH4</strain>
        <tissue evidence="15 16">Whole body</tissue>
    </source>
</reference>
<keyword evidence="10 11" id="KW-0275">Fatty acid biosynthesis</keyword>
<organism evidence="13">
    <name type="scientific">Apis mellifera</name>
    <name type="common">Honeybee</name>
    <dbReference type="NCBI Taxonomy" id="7460"/>
    <lineage>
        <taxon>Eukaryota</taxon>
        <taxon>Metazoa</taxon>
        <taxon>Ecdysozoa</taxon>
        <taxon>Arthropoda</taxon>
        <taxon>Hexapoda</taxon>
        <taxon>Insecta</taxon>
        <taxon>Pterygota</taxon>
        <taxon>Neoptera</taxon>
        <taxon>Endopterygota</taxon>
        <taxon>Hymenoptera</taxon>
        <taxon>Apocrita</taxon>
        <taxon>Aculeata</taxon>
        <taxon>Apoidea</taxon>
        <taxon>Anthophila</taxon>
        <taxon>Apidae</taxon>
        <taxon>Apis</taxon>
    </lineage>
</organism>
<dbReference type="PRINTS" id="PR00075">
    <property type="entry name" value="FACDDSATRASE"/>
</dbReference>
<dbReference type="GO" id="GO:0004768">
    <property type="term" value="F:stearoyl-CoA 9-desaturase activity"/>
    <property type="evidence" value="ECO:0007669"/>
    <property type="project" value="TreeGrafter"/>
</dbReference>
<accession>A0A8B8GY39</accession>
<feature type="transmembrane region" description="Helical" evidence="12">
    <location>
        <begin position="78"/>
        <end position="98"/>
    </location>
</feature>
<evidence type="ECO:0000256" key="9">
    <source>
        <dbReference type="ARBA" id="ARBA00023136"/>
    </source>
</evidence>
<evidence type="ECO:0000256" key="12">
    <source>
        <dbReference type="SAM" id="Phobius"/>
    </source>
</evidence>
<feature type="transmembrane region" description="Helical" evidence="12">
    <location>
        <begin position="189"/>
        <end position="213"/>
    </location>
</feature>
<accession>A0A8B8GZ90</accession>
<dbReference type="RefSeq" id="XP_026296171.1">
    <property type="nucleotide sequence ID" value="XM_026440386.1"/>
</dbReference>
<comment type="similarity">
    <text evidence="2 11">Belongs to the fatty acid desaturase type 1 family.</text>
</comment>
<dbReference type="GO" id="GO:0005506">
    <property type="term" value="F:iron ion binding"/>
    <property type="evidence" value="ECO:0007669"/>
    <property type="project" value="TreeGrafter"/>
</dbReference>
<keyword evidence="3 11" id="KW-0444">Lipid biosynthesis</keyword>
<comment type="cofactor">
    <cofactor evidence="11">
        <name>Fe(2+)</name>
        <dbReference type="ChEBI" id="CHEBI:29033"/>
    </cofactor>
</comment>
<feature type="transmembrane region" description="Helical" evidence="12">
    <location>
        <begin position="158"/>
        <end position="177"/>
    </location>
</feature>
<dbReference type="GO" id="GO:0005789">
    <property type="term" value="C:endoplasmic reticulum membrane"/>
    <property type="evidence" value="ECO:0007669"/>
    <property type="project" value="TreeGrafter"/>
</dbReference>
<reference evidence="13" key="1">
    <citation type="submission" date="2021-01" db="UniProtKB">
        <authorList>
            <consortium name="EnsemblMetazoa"/>
        </authorList>
    </citation>
    <scope>IDENTIFICATION</scope>
    <source>
        <strain evidence="13">DH4</strain>
    </source>
</reference>
<evidence type="ECO:0000313" key="16">
    <source>
        <dbReference type="RefSeq" id="XP_026296172.1"/>
    </source>
</evidence>
<keyword evidence="4 11" id="KW-0812">Transmembrane</keyword>
<dbReference type="EnsemblMetazoa" id="XM_026440387">
    <property type="protein sequence ID" value="XP_026296172"/>
    <property type="gene ID" value="LOC727333"/>
</dbReference>
<dbReference type="KEGG" id="ame:727333"/>
<evidence type="ECO:0000256" key="10">
    <source>
        <dbReference type="ARBA" id="ARBA00023160"/>
    </source>
</evidence>
<keyword evidence="14" id="KW-1185">Reference proteome</keyword>
<evidence type="ECO:0000256" key="3">
    <source>
        <dbReference type="ARBA" id="ARBA00022516"/>
    </source>
</evidence>
<evidence type="ECO:0000256" key="7">
    <source>
        <dbReference type="ARBA" id="ARBA00023002"/>
    </source>
</evidence>
<evidence type="ECO:0000313" key="14">
    <source>
        <dbReference type="Proteomes" id="UP000005203"/>
    </source>
</evidence>
<dbReference type="EnsemblMetazoa" id="XM_026440388">
    <property type="protein sequence ID" value="XP_026296173"/>
    <property type="gene ID" value="LOC113218558"/>
</dbReference>
<evidence type="ECO:0000313" key="15">
    <source>
        <dbReference type="RefSeq" id="XP_026296171.1"/>
    </source>
</evidence>
<dbReference type="RefSeq" id="XP_026296174.1">
    <property type="nucleotide sequence ID" value="XM_026440389.1"/>
</dbReference>
<protein>
    <submittedName>
        <fullName evidence="15 16 17 18">Acyl-CoA Delta(11) desaturase</fullName>
    </submittedName>
</protein>
<evidence type="ECO:0000313" key="17">
    <source>
        <dbReference type="RefSeq" id="XP_026296173.1"/>
    </source>
</evidence>
<dbReference type="OrthoDB" id="10260134at2759"/>
<proteinExistence type="inferred from homology"/>
<gene>
    <name evidence="17 18" type="primary">LOC113218558</name>
    <name evidence="15 16" type="synonym">LOC727333</name>
</gene>
<dbReference type="GeneID" id="113218558"/>
<evidence type="ECO:0000313" key="18">
    <source>
        <dbReference type="RefSeq" id="XP_026296174.1"/>
    </source>
</evidence>
<dbReference type="GO" id="GO:0006636">
    <property type="term" value="P:unsaturated fatty acid biosynthetic process"/>
    <property type="evidence" value="ECO:0007669"/>
    <property type="project" value="TreeGrafter"/>
</dbReference>
<evidence type="ECO:0000256" key="4">
    <source>
        <dbReference type="ARBA" id="ARBA00022692"/>
    </source>
</evidence>
<evidence type="ECO:0000313" key="13">
    <source>
        <dbReference type="EnsemblMetazoa" id="XP_026296172"/>
    </source>
</evidence>
<dbReference type="KEGG" id="ame:113218558"/>
<accession>A0A7M7MGM9</accession>
<evidence type="ECO:0000256" key="5">
    <source>
        <dbReference type="ARBA" id="ARBA00022832"/>
    </source>
</evidence>
<dbReference type="EnsemblMetazoa" id="XM_026440386">
    <property type="protein sequence ID" value="XP_026296171"/>
    <property type="gene ID" value="LOC727333"/>
</dbReference>
<evidence type="ECO:0000256" key="8">
    <source>
        <dbReference type="ARBA" id="ARBA00023098"/>
    </source>
</evidence>
<evidence type="ECO:0000256" key="6">
    <source>
        <dbReference type="ARBA" id="ARBA00022989"/>
    </source>
</evidence>
<keyword evidence="8" id="KW-0443">Lipid metabolism</keyword>
<name>A0A7M7MGM9_APIME</name>
<feature type="transmembrane region" description="Helical" evidence="12">
    <location>
        <begin position="12"/>
        <end position="35"/>
    </location>
</feature>
<accession>A0A7M7L3Q8</accession>
<dbReference type="RefSeq" id="XP_026296173.1">
    <property type="nucleotide sequence ID" value="XM_026440388.1"/>
</dbReference>
<comment type="domain">
    <text evidence="11">The histidine box domains are involved in binding the catalytic metal ions.</text>
</comment>
<comment type="subcellular location">
    <subcellularLocation>
        <location evidence="1">Membrane</location>
        <topology evidence="1">Multi-pass membrane protein</topology>
    </subcellularLocation>
</comment>
<dbReference type="PANTHER" id="PTHR11351">
    <property type="entry name" value="ACYL-COA DESATURASE"/>
    <property type="match status" value="1"/>
</dbReference>
<evidence type="ECO:0000256" key="11">
    <source>
        <dbReference type="RuleBase" id="RU000581"/>
    </source>
</evidence>
<dbReference type="EnsemblMetazoa" id="XM_026440389">
    <property type="protein sequence ID" value="XP_026296174"/>
    <property type="gene ID" value="LOC113218558"/>
</dbReference>
<evidence type="ECO:0000256" key="2">
    <source>
        <dbReference type="ARBA" id="ARBA00009295"/>
    </source>
</evidence>
<dbReference type="InterPro" id="IPR015876">
    <property type="entry name" value="Acyl-CoA_DS"/>
</dbReference>
<evidence type="ECO:0000256" key="1">
    <source>
        <dbReference type="ARBA" id="ARBA00004141"/>
    </source>
</evidence>